<keyword evidence="6" id="KW-0805">Transcription regulation</keyword>
<keyword evidence="5" id="KW-0862">Zinc</keyword>
<evidence type="ECO:0000256" key="7">
    <source>
        <dbReference type="ARBA" id="ARBA00023163"/>
    </source>
</evidence>
<dbReference type="InterPro" id="IPR036236">
    <property type="entry name" value="Znf_C2H2_sf"/>
</dbReference>
<evidence type="ECO:0000313" key="12">
    <source>
        <dbReference type="EMBL" id="CAD7432131.1"/>
    </source>
</evidence>
<feature type="region of interest" description="Disordered" evidence="10">
    <location>
        <begin position="487"/>
        <end position="512"/>
    </location>
</feature>
<dbReference type="AlphaFoldDB" id="A0A7R9EFP3"/>
<dbReference type="PANTHER" id="PTHR24394:SF48">
    <property type="entry name" value="ZINC FINGER PROTEIN 771"/>
    <property type="match status" value="1"/>
</dbReference>
<keyword evidence="4 9" id="KW-0863">Zinc-finger</keyword>
<keyword evidence="3" id="KW-0677">Repeat</keyword>
<dbReference type="PROSITE" id="PS00028">
    <property type="entry name" value="ZINC_FINGER_C2H2_1"/>
    <property type="match status" value="1"/>
</dbReference>
<dbReference type="GO" id="GO:0008270">
    <property type="term" value="F:zinc ion binding"/>
    <property type="evidence" value="ECO:0007669"/>
    <property type="project" value="UniProtKB-KW"/>
</dbReference>
<protein>
    <recommendedName>
        <fullName evidence="11">C2H2-type domain-containing protein</fullName>
    </recommendedName>
</protein>
<feature type="domain" description="C2H2-type" evidence="11">
    <location>
        <begin position="170"/>
        <end position="197"/>
    </location>
</feature>
<evidence type="ECO:0000256" key="5">
    <source>
        <dbReference type="ARBA" id="ARBA00022833"/>
    </source>
</evidence>
<dbReference type="GO" id="GO:0005634">
    <property type="term" value="C:nucleus"/>
    <property type="evidence" value="ECO:0007669"/>
    <property type="project" value="UniProtKB-SubCell"/>
</dbReference>
<dbReference type="FunFam" id="3.30.160.60:FF:000100">
    <property type="entry name" value="Zinc finger 45-like"/>
    <property type="match status" value="1"/>
</dbReference>
<evidence type="ECO:0000256" key="1">
    <source>
        <dbReference type="ARBA" id="ARBA00004123"/>
    </source>
</evidence>
<evidence type="ECO:0000256" key="9">
    <source>
        <dbReference type="PROSITE-ProRule" id="PRU00042"/>
    </source>
</evidence>
<sequence length="643" mass="71142">MLAKMLVLGSVRANKLCRVVLDHLLEIINDQPNMLAELGGIGKVEIEEVNPHLRGGRVENHLGKTSPSSPDRDSNRDLPVLNSRAQHDKRLITVPPEDFISVIKMEPCSYEISVSNIKTEFLLNNFNRIKETIKDEMDEINISEEKYFIKTEELFSGKIGSFFEELSSERSVIKCGKCFLKNARLLRHSLTHSGSKLFVCDECGKCFLKNARLLRHSLTHSGSKPFKCNECSKCFSDKPSTSKKTQPETRRDPSINVRVSKLGQIMYIPEQSHRHRLLTTASTNNHGDVCKRGRFQLTRHVNCSATACQPQRTSKDSFVTSSVQLVLTLTHQEMRAVVSRIVSTVFTSFLRHNKLNSFLFCVHVCSSAAFEMASRRYLFLSTNGSLYFNFIRDILALMLLLSFPRASFSSPDSSPLEDISGLNARVYSREGAWSVRTDPPQIFSVDGQVAAGAADPPLSEGSIDVHETPEYGVVDGKMSAEAIAAAAAGEGPGPSSNDSPEGNPQVTTEGKDPVKPIKRYEVAAVEFARVETPFIIGLWIFFASLAKIGKTTPGSPDQDSNLHIPILGSLAQQEANVLTNYATEAGDPIMQLRSLPLPDLFTTFPGPFEAHFITVCPWDDLEPSSAMTLSGGKPQFDSRVQDR</sequence>
<feature type="region of interest" description="Disordered" evidence="10">
    <location>
        <begin position="55"/>
        <end position="79"/>
    </location>
</feature>
<feature type="compositionally biased region" description="Polar residues" evidence="10">
    <location>
        <begin position="497"/>
        <end position="508"/>
    </location>
</feature>
<feature type="compositionally biased region" description="Low complexity" evidence="10">
    <location>
        <begin position="487"/>
        <end position="496"/>
    </location>
</feature>
<comment type="subcellular location">
    <subcellularLocation>
        <location evidence="1">Nucleus</location>
    </subcellularLocation>
</comment>
<reference evidence="12" key="1">
    <citation type="submission" date="2020-11" db="EMBL/GenBank/DDBJ databases">
        <authorList>
            <person name="Tran Van P."/>
        </authorList>
    </citation>
    <scope>NUCLEOTIDE SEQUENCE</scope>
</reference>
<name>A0A7R9EFP3_9NEOP</name>
<evidence type="ECO:0000256" key="2">
    <source>
        <dbReference type="ARBA" id="ARBA00022723"/>
    </source>
</evidence>
<evidence type="ECO:0000256" key="10">
    <source>
        <dbReference type="SAM" id="MobiDB-lite"/>
    </source>
</evidence>
<dbReference type="GO" id="GO:0000981">
    <property type="term" value="F:DNA-binding transcription factor activity, RNA polymerase II-specific"/>
    <property type="evidence" value="ECO:0007669"/>
    <property type="project" value="TreeGrafter"/>
</dbReference>
<keyword evidence="8" id="KW-0539">Nucleus</keyword>
<gene>
    <name evidence="12" type="ORF">TMSB3V08_LOCUS8844</name>
</gene>
<evidence type="ECO:0000256" key="6">
    <source>
        <dbReference type="ARBA" id="ARBA00023015"/>
    </source>
</evidence>
<dbReference type="SUPFAM" id="SSF57667">
    <property type="entry name" value="beta-beta-alpha zinc fingers"/>
    <property type="match status" value="1"/>
</dbReference>
<dbReference type="PROSITE" id="PS50157">
    <property type="entry name" value="ZINC_FINGER_C2H2_2"/>
    <property type="match status" value="2"/>
</dbReference>
<dbReference type="PANTHER" id="PTHR24394">
    <property type="entry name" value="ZINC FINGER PROTEIN"/>
    <property type="match status" value="1"/>
</dbReference>
<evidence type="ECO:0000259" key="11">
    <source>
        <dbReference type="PROSITE" id="PS50157"/>
    </source>
</evidence>
<dbReference type="Gene3D" id="3.30.160.60">
    <property type="entry name" value="Classic Zinc Finger"/>
    <property type="match status" value="1"/>
</dbReference>
<keyword evidence="2" id="KW-0479">Metal-binding</keyword>
<dbReference type="InterPro" id="IPR013087">
    <property type="entry name" value="Znf_C2H2_type"/>
</dbReference>
<evidence type="ECO:0000256" key="8">
    <source>
        <dbReference type="ARBA" id="ARBA00023242"/>
    </source>
</evidence>
<proteinExistence type="predicted"/>
<accession>A0A7R9EFP3</accession>
<dbReference type="EMBL" id="OB795377">
    <property type="protein sequence ID" value="CAD7432131.1"/>
    <property type="molecule type" value="Genomic_DNA"/>
</dbReference>
<evidence type="ECO:0000256" key="3">
    <source>
        <dbReference type="ARBA" id="ARBA00022737"/>
    </source>
</evidence>
<dbReference type="GO" id="GO:0003677">
    <property type="term" value="F:DNA binding"/>
    <property type="evidence" value="ECO:0007669"/>
    <property type="project" value="UniProtKB-KW"/>
</dbReference>
<feature type="domain" description="C2H2-type" evidence="11">
    <location>
        <begin position="198"/>
        <end position="225"/>
    </location>
</feature>
<evidence type="ECO:0000256" key="4">
    <source>
        <dbReference type="ARBA" id="ARBA00022771"/>
    </source>
</evidence>
<keyword evidence="7" id="KW-0804">Transcription</keyword>
<organism evidence="12">
    <name type="scientific">Timema monikensis</name>
    <dbReference type="NCBI Taxonomy" id="170555"/>
    <lineage>
        <taxon>Eukaryota</taxon>
        <taxon>Metazoa</taxon>
        <taxon>Ecdysozoa</taxon>
        <taxon>Arthropoda</taxon>
        <taxon>Hexapoda</taxon>
        <taxon>Insecta</taxon>
        <taxon>Pterygota</taxon>
        <taxon>Neoptera</taxon>
        <taxon>Polyneoptera</taxon>
        <taxon>Phasmatodea</taxon>
        <taxon>Timematodea</taxon>
        <taxon>Timematoidea</taxon>
        <taxon>Timematidae</taxon>
        <taxon>Timema</taxon>
    </lineage>
</organism>